<evidence type="ECO:0000313" key="5">
    <source>
        <dbReference type="EMBL" id="ORY57431.1"/>
    </source>
</evidence>
<dbReference type="STRING" id="1141098.A0A1Y2DDT1"/>
<keyword evidence="3 4" id="KW-0408">Iron</keyword>
<gene>
    <name evidence="5" type="ORF">BCR38DRAFT_378089</name>
</gene>
<proteinExistence type="inferred from homology"/>
<dbReference type="AlphaFoldDB" id="A0A1Y2DDT1"/>
<dbReference type="SUPFAM" id="SSF140959">
    <property type="entry name" value="Indolic compounds 2,3-dioxygenase-like"/>
    <property type="match status" value="1"/>
</dbReference>
<dbReference type="RefSeq" id="XP_040710681.1">
    <property type="nucleotide sequence ID" value="XM_040857367.1"/>
</dbReference>
<dbReference type="GO" id="GO:0005737">
    <property type="term" value="C:cytoplasm"/>
    <property type="evidence" value="ECO:0007669"/>
    <property type="project" value="TreeGrafter"/>
</dbReference>
<dbReference type="EMBL" id="MCFJ01000019">
    <property type="protein sequence ID" value="ORY57431.1"/>
    <property type="molecule type" value="Genomic_DNA"/>
</dbReference>
<dbReference type="PANTHER" id="PTHR28657">
    <property type="entry name" value="INDOLEAMINE 2,3-DIOXYGENASE"/>
    <property type="match status" value="1"/>
</dbReference>
<dbReference type="Gene3D" id="1.20.58.480">
    <property type="match status" value="1"/>
</dbReference>
<protein>
    <submittedName>
        <fullName evidence="5">Indoleamine 2,3-dioxygenase</fullName>
    </submittedName>
</protein>
<evidence type="ECO:0000256" key="3">
    <source>
        <dbReference type="ARBA" id="ARBA00023004"/>
    </source>
</evidence>
<dbReference type="GO" id="GO:0046872">
    <property type="term" value="F:metal ion binding"/>
    <property type="evidence" value="ECO:0007669"/>
    <property type="project" value="UniProtKB-KW"/>
</dbReference>
<dbReference type="GeneID" id="63773579"/>
<evidence type="ECO:0000256" key="2">
    <source>
        <dbReference type="ARBA" id="ARBA00022723"/>
    </source>
</evidence>
<feature type="binding site" description="proximal binding residue" evidence="4">
    <location>
        <position position="376"/>
    </location>
    <ligand>
        <name>heme b</name>
        <dbReference type="ChEBI" id="CHEBI:60344"/>
    </ligand>
    <ligandPart>
        <name>Fe</name>
        <dbReference type="ChEBI" id="CHEBI:18248"/>
    </ligandPart>
</feature>
<dbReference type="InterPro" id="IPR037217">
    <property type="entry name" value="Trp/Indoleamine_2_3_dOase-like"/>
</dbReference>
<keyword evidence="6" id="KW-1185">Reference proteome</keyword>
<dbReference type="InParanoid" id="A0A1Y2DDT1"/>
<evidence type="ECO:0000256" key="4">
    <source>
        <dbReference type="PIRSR" id="PIRSR600898-1"/>
    </source>
</evidence>
<dbReference type="GO" id="GO:0034354">
    <property type="term" value="P:'de novo' NAD+ biosynthetic process from L-tryptophan"/>
    <property type="evidence" value="ECO:0007669"/>
    <property type="project" value="TreeGrafter"/>
</dbReference>
<dbReference type="OrthoDB" id="540174at2759"/>
<dbReference type="Pfam" id="PF01231">
    <property type="entry name" value="IDO"/>
    <property type="match status" value="1"/>
</dbReference>
<accession>A0A1Y2DDT1</accession>
<dbReference type="GO" id="GO:0019441">
    <property type="term" value="P:L-tryptophan catabolic process to kynurenine"/>
    <property type="evidence" value="ECO:0007669"/>
    <property type="project" value="InterPro"/>
</dbReference>
<comment type="caution">
    <text evidence="5">The sequence shown here is derived from an EMBL/GenBank/DDBJ whole genome shotgun (WGS) entry which is preliminary data.</text>
</comment>
<evidence type="ECO:0000256" key="1">
    <source>
        <dbReference type="ARBA" id="ARBA00007119"/>
    </source>
</evidence>
<evidence type="ECO:0000313" key="6">
    <source>
        <dbReference type="Proteomes" id="UP000193689"/>
    </source>
</evidence>
<keyword evidence="2 4" id="KW-0479">Metal-binding</keyword>
<sequence length="449" mass="49784">MSPHAVPPSTLDSHTATDEYLLNKFAVTCNGFLPADAPLSVLPSDHYQPWEQVIQQLPVLLSNGTLRERIEALPVLSTEYLSALAEWRRAYVIMAFFTHAYVWAGPKAAANLPASISIPFLKISQFLELPPILAYAASNLWNFTSTGSDFTDLKSIRCLHTFTGTDDEHWFFMVSVAMEAQTACIIPVMMRALEAVKSRDYAIITNALEELSSCIEKVGALLERMYEGCDPDVFYHQIRPYLAGSKNMEAAGLPNGVFYPETKDGKGSWKQLRGGSNGQSSIIQFFDIVLGVQHKHEGTTNPRRTETDQPPKAGPTFHEEVREYMPGPHKRFLIHVSRMGSIHELALIPPTTTEQEQFCAAYKRTTETLGEFRNKHIKLVTMYIVLPSKRASCRGVQKQNLATASSTKMAADGEANKAVELKGTGGTTLIPFLKQSRDETLEAGVLRAS</sequence>
<organism evidence="5 6">
    <name type="scientific">Pseudomassariella vexata</name>
    <dbReference type="NCBI Taxonomy" id="1141098"/>
    <lineage>
        <taxon>Eukaryota</taxon>
        <taxon>Fungi</taxon>
        <taxon>Dikarya</taxon>
        <taxon>Ascomycota</taxon>
        <taxon>Pezizomycotina</taxon>
        <taxon>Sordariomycetes</taxon>
        <taxon>Xylariomycetidae</taxon>
        <taxon>Amphisphaeriales</taxon>
        <taxon>Pseudomassariaceae</taxon>
        <taxon>Pseudomassariella</taxon>
    </lineage>
</organism>
<dbReference type="GO" id="GO:0033754">
    <property type="term" value="F:indoleamine 2,3-dioxygenase activity"/>
    <property type="evidence" value="ECO:0007669"/>
    <property type="project" value="TreeGrafter"/>
</dbReference>
<dbReference type="InterPro" id="IPR000898">
    <property type="entry name" value="Indolamine_dOase"/>
</dbReference>
<keyword evidence="5" id="KW-0223">Dioxygenase</keyword>
<dbReference type="Proteomes" id="UP000193689">
    <property type="component" value="Unassembled WGS sequence"/>
</dbReference>
<comment type="similarity">
    <text evidence="1">Belongs to the indoleamine 2,3-dioxygenase family.</text>
</comment>
<keyword evidence="5" id="KW-0560">Oxidoreductase</keyword>
<dbReference type="PANTHER" id="PTHR28657:SF10">
    <property type="entry name" value="INDOLEAMINE 2,3-DIOXYGENASE"/>
    <property type="match status" value="1"/>
</dbReference>
<dbReference type="GO" id="GO:0020037">
    <property type="term" value="F:heme binding"/>
    <property type="evidence" value="ECO:0007669"/>
    <property type="project" value="InterPro"/>
</dbReference>
<dbReference type="PROSITE" id="PS00876">
    <property type="entry name" value="IDO_1"/>
    <property type="match status" value="1"/>
</dbReference>
<name>A0A1Y2DDT1_9PEZI</name>
<keyword evidence="4" id="KW-0349">Heme</keyword>
<reference evidence="5 6" key="1">
    <citation type="submission" date="2016-07" db="EMBL/GenBank/DDBJ databases">
        <title>Pervasive Adenine N6-methylation of Active Genes in Fungi.</title>
        <authorList>
            <consortium name="DOE Joint Genome Institute"/>
            <person name="Mondo S.J."/>
            <person name="Dannebaum R.O."/>
            <person name="Kuo R.C."/>
            <person name="Labutti K."/>
            <person name="Haridas S."/>
            <person name="Kuo A."/>
            <person name="Salamov A."/>
            <person name="Ahrendt S.R."/>
            <person name="Lipzen A."/>
            <person name="Sullivan W."/>
            <person name="Andreopoulos W.B."/>
            <person name="Clum A."/>
            <person name="Lindquist E."/>
            <person name="Daum C."/>
            <person name="Ramamoorthy G.K."/>
            <person name="Gryganskyi A."/>
            <person name="Culley D."/>
            <person name="Magnuson J.K."/>
            <person name="James T.Y."/>
            <person name="O'Malley M.A."/>
            <person name="Stajich J.E."/>
            <person name="Spatafora J.W."/>
            <person name="Visel A."/>
            <person name="Grigoriev I.V."/>
        </authorList>
    </citation>
    <scope>NUCLEOTIDE SEQUENCE [LARGE SCALE GENOMIC DNA]</scope>
    <source>
        <strain evidence="5 6">CBS 129021</strain>
    </source>
</reference>